<dbReference type="PROSITE" id="PS51257">
    <property type="entry name" value="PROKAR_LIPOPROTEIN"/>
    <property type="match status" value="1"/>
</dbReference>
<comment type="caution">
    <text evidence="1">The sequence shown here is derived from an EMBL/GenBank/DDBJ whole genome shotgun (WGS) entry which is preliminary data.</text>
</comment>
<dbReference type="Proteomes" id="UP000278907">
    <property type="component" value="Unassembled WGS sequence"/>
</dbReference>
<reference evidence="1 2" key="1">
    <citation type="submission" date="2018-09" db="EMBL/GenBank/DDBJ databases">
        <authorList>
            <person name="Livingstone P.G."/>
            <person name="Whitworth D.E."/>
        </authorList>
    </citation>
    <scope>NUCLEOTIDE SEQUENCE [LARGE SCALE GENOMIC DNA]</scope>
    <source>
        <strain evidence="1 2">CA031B</strain>
    </source>
</reference>
<dbReference type="RefSeq" id="WP_120533659.1">
    <property type="nucleotide sequence ID" value="NZ_RAWI01000069.1"/>
</dbReference>
<evidence type="ECO:0000313" key="1">
    <source>
        <dbReference type="EMBL" id="RKI10836.1"/>
    </source>
</evidence>
<dbReference type="Gene3D" id="2.60.40.1820">
    <property type="match status" value="1"/>
</dbReference>
<organism evidence="1 2">
    <name type="scientific">Corallococcus praedator</name>
    <dbReference type="NCBI Taxonomy" id="2316724"/>
    <lineage>
        <taxon>Bacteria</taxon>
        <taxon>Pseudomonadati</taxon>
        <taxon>Myxococcota</taxon>
        <taxon>Myxococcia</taxon>
        <taxon>Myxococcales</taxon>
        <taxon>Cystobacterineae</taxon>
        <taxon>Myxococcaceae</taxon>
        <taxon>Corallococcus</taxon>
    </lineage>
</organism>
<protein>
    <recommendedName>
        <fullName evidence="3">Late embryogenesis abundant protein LEA-2 subgroup domain-containing protein</fullName>
    </recommendedName>
</protein>
<dbReference type="EMBL" id="RAWI01000069">
    <property type="protein sequence ID" value="RKI10836.1"/>
    <property type="molecule type" value="Genomic_DNA"/>
</dbReference>
<gene>
    <name evidence="1" type="ORF">D7Y13_12065</name>
</gene>
<evidence type="ECO:0000313" key="2">
    <source>
        <dbReference type="Proteomes" id="UP000278907"/>
    </source>
</evidence>
<dbReference type="SUPFAM" id="SSF117070">
    <property type="entry name" value="LEA14-like"/>
    <property type="match status" value="1"/>
</dbReference>
<proteinExistence type="predicted"/>
<sequence length="163" mass="17323">MRSRRAVLGLVLGSAVVGSACLGVVPFQPRAYDDAVRVEAVDMAFTREGTGTLTLKLKVRNPSSDAASLTRADIDLRVDGQRMITGEQVMVVPLDGLSEVPLELRFPLAVPRSAARPEPTSHAVRVEGGVVLRFGGSERRAPFRDARVLGIPWMPGGAVAPAP</sequence>
<keyword evidence="2" id="KW-1185">Reference proteome</keyword>
<name>A0ABX9QMT1_9BACT</name>
<evidence type="ECO:0008006" key="3">
    <source>
        <dbReference type="Google" id="ProtNLM"/>
    </source>
</evidence>
<accession>A0ABX9QMT1</accession>